<gene>
    <name evidence="1" type="ORF">Tci_056417</name>
</gene>
<reference evidence="1" key="1">
    <citation type="journal article" date="2019" name="Sci. Rep.">
        <title>Draft genome of Tanacetum cinerariifolium, the natural source of mosquito coil.</title>
        <authorList>
            <person name="Yamashiro T."/>
            <person name="Shiraishi A."/>
            <person name="Satake H."/>
            <person name="Nakayama K."/>
        </authorList>
    </citation>
    <scope>NUCLEOTIDE SEQUENCE</scope>
</reference>
<protein>
    <submittedName>
        <fullName evidence="1">Uncharacterized protein</fullName>
    </submittedName>
</protein>
<organism evidence="1">
    <name type="scientific">Tanacetum cinerariifolium</name>
    <name type="common">Dalmatian daisy</name>
    <name type="synonym">Chrysanthemum cinerariifolium</name>
    <dbReference type="NCBI Taxonomy" id="118510"/>
    <lineage>
        <taxon>Eukaryota</taxon>
        <taxon>Viridiplantae</taxon>
        <taxon>Streptophyta</taxon>
        <taxon>Embryophyta</taxon>
        <taxon>Tracheophyta</taxon>
        <taxon>Spermatophyta</taxon>
        <taxon>Magnoliopsida</taxon>
        <taxon>eudicotyledons</taxon>
        <taxon>Gunneridae</taxon>
        <taxon>Pentapetalae</taxon>
        <taxon>asterids</taxon>
        <taxon>campanulids</taxon>
        <taxon>Asterales</taxon>
        <taxon>Asteraceae</taxon>
        <taxon>Asteroideae</taxon>
        <taxon>Anthemideae</taxon>
        <taxon>Anthemidinae</taxon>
        <taxon>Tanacetum</taxon>
    </lineage>
</organism>
<evidence type="ECO:0000313" key="1">
    <source>
        <dbReference type="EMBL" id="GEU84439.1"/>
    </source>
</evidence>
<accession>A0A6L2NG00</accession>
<proteinExistence type="predicted"/>
<sequence length="120" mass="12942">MVPIHHSPDQVVVGATALDTSSFRVRRIRENIANQRSVLRDVFVPLVEPFTSAVLMGAEVTPDAVPATTTDLSTTLASTSVVDHVFIDDYEVVDTDDQAVAGENVASFPNVDDAELHIPQ</sequence>
<comment type="caution">
    <text evidence="1">The sequence shown here is derived from an EMBL/GenBank/DDBJ whole genome shotgun (WGS) entry which is preliminary data.</text>
</comment>
<dbReference type="EMBL" id="BKCJ010008894">
    <property type="protein sequence ID" value="GEU84439.1"/>
    <property type="molecule type" value="Genomic_DNA"/>
</dbReference>
<dbReference type="AlphaFoldDB" id="A0A6L2NG00"/>
<name>A0A6L2NG00_TANCI</name>